<dbReference type="Proteomes" id="UP000184330">
    <property type="component" value="Unassembled WGS sequence"/>
</dbReference>
<protein>
    <recommendedName>
        <fullName evidence="1">N-acetyltransferase domain-containing protein</fullName>
    </recommendedName>
</protein>
<dbReference type="PANTHER" id="PTHR43415:SF3">
    <property type="entry name" value="GNAT-FAMILY ACETYLTRANSFERASE"/>
    <property type="match status" value="1"/>
</dbReference>
<sequence>MAPSGPSPTFTTLFRSPHLTYRPLTSSTTDKSFLYRVLSTEPNTWAQSTNRLLQPLTQEDIDKHVDGLAGSLLAVIICLPPAVVINRKALAKKGKEVETSGKDGENRQDKDTPIGWLTLSLHPLSAHHRSATLGIIISEPYQRKGYGTESITWAIEWAFSVASMHSIRLTCFSFNDGALRLYRRMGFKEEGRNREAYRYAGRWWDRVLFSVLEDEWGVLKVRKELMRGEEWGGGGERARVD</sequence>
<name>A0A1L7XUK1_9HELO</name>
<evidence type="ECO:0000313" key="3">
    <source>
        <dbReference type="Proteomes" id="UP000184330"/>
    </source>
</evidence>
<dbReference type="OrthoDB" id="64477at2759"/>
<dbReference type="PANTHER" id="PTHR43415">
    <property type="entry name" value="SPERMIDINE N(1)-ACETYLTRANSFERASE"/>
    <property type="match status" value="1"/>
</dbReference>
<dbReference type="Pfam" id="PF00583">
    <property type="entry name" value="Acetyltransf_1"/>
    <property type="match status" value="1"/>
</dbReference>
<organism evidence="2 3">
    <name type="scientific">Phialocephala subalpina</name>
    <dbReference type="NCBI Taxonomy" id="576137"/>
    <lineage>
        <taxon>Eukaryota</taxon>
        <taxon>Fungi</taxon>
        <taxon>Dikarya</taxon>
        <taxon>Ascomycota</taxon>
        <taxon>Pezizomycotina</taxon>
        <taxon>Leotiomycetes</taxon>
        <taxon>Helotiales</taxon>
        <taxon>Mollisiaceae</taxon>
        <taxon>Phialocephala</taxon>
        <taxon>Phialocephala fortinii species complex</taxon>
    </lineage>
</organism>
<dbReference type="GO" id="GO:0016747">
    <property type="term" value="F:acyltransferase activity, transferring groups other than amino-acyl groups"/>
    <property type="evidence" value="ECO:0007669"/>
    <property type="project" value="InterPro"/>
</dbReference>
<evidence type="ECO:0000313" key="2">
    <source>
        <dbReference type="EMBL" id="CZR68657.1"/>
    </source>
</evidence>
<gene>
    <name evidence="2" type="ORF">PAC_18556</name>
</gene>
<dbReference type="Gene3D" id="3.40.630.30">
    <property type="match status" value="1"/>
</dbReference>
<evidence type="ECO:0000259" key="1">
    <source>
        <dbReference type="PROSITE" id="PS51186"/>
    </source>
</evidence>
<accession>A0A1L7XUK1</accession>
<dbReference type="InterPro" id="IPR016181">
    <property type="entry name" value="Acyl_CoA_acyltransferase"/>
</dbReference>
<keyword evidence="3" id="KW-1185">Reference proteome</keyword>
<feature type="domain" description="N-acetyltransferase" evidence="1">
    <location>
        <begin position="51"/>
        <end position="205"/>
    </location>
</feature>
<dbReference type="PROSITE" id="PS51186">
    <property type="entry name" value="GNAT"/>
    <property type="match status" value="1"/>
</dbReference>
<dbReference type="InterPro" id="IPR000182">
    <property type="entry name" value="GNAT_dom"/>
</dbReference>
<reference evidence="2 3" key="1">
    <citation type="submission" date="2016-03" db="EMBL/GenBank/DDBJ databases">
        <authorList>
            <person name="Ploux O."/>
        </authorList>
    </citation>
    <scope>NUCLEOTIDE SEQUENCE [LARGE SCALE GENOMIC DNA]</scope>
    <source>
        <strain evidence="2 3">UAMH 11012</strain>
    </source>
</reference>
<dbReference type="SUPFAM" id="SSF55729">
    <property type="entry name" value="Acyl-CoA N-acyltransferases (Nat)"/>
    <property type="match status" value="1"/>
</dbReference>
<dbReference type="EMBL" id="FJOG01000058">
    <property type="protein sequence ID" value="CZR68657.1"/>
    <property type="molecule type" value="Genomic_DNA"/>
</dbReference>
<dbReference type="AlphaFoldDB" id="A0A1L7XUK1"/>
<dbReference type="CDD" id="cd04301">
    <property type="entry name" value="NAT_SF"/>
    <property type="match status" value="1"/>
</dbReference>
<proteinExistence type="predicted"/>